<feature type="region of interest" description="Disordered" evidence="2">
    <location>
        <begin position="1"/>
        <end position="29"/>
    </location>
</feature>
<accession>A0A1Y1MCW3</accession>
<feature type="compositionally biased region" description="Basic residues" evidence="2">
    <location>
        <begin position="555"/>
        <end position="573"/>
    </location>
</feature>
<organism evidence="3">
    <name type="scientific">Photinus pyralis</name>
    <name type="common">Common eastern firefly</name>
    <name type="synonym">Lampyris pyralis</name>
    <dbReference type="NCBI Taxonomy" id="7054"/>
    <lineage>
        <taxon>Eukaryota</taxon>
        <taxon>Metazoa</taxon>
        <taxon>Ecdysozoa</taxon>
        <taxon>Arthropoda</taxon>
        <taxon>Hexapoda</taxon>
        <taxon>Insecta</taxon>
        <taxon>Pterygota</taxon>
        <taxon>Neoptera</taxon>
        <taxon>Endopterygota</taxon>
        <taxon>Coleoptera</taxon>
        <taxon>Polyphaga</taxon>
        <taxon>Elateriformia</taxon>
        <taxon>Elateroidea</taxon>
        <taxon>Lampyridae</taxon>
        <taxon>Lampyrinae</taxon>
        <taxon>Photinus</taxon>
    </lineage>
</organism>
<evidence type="ECO:0000313" key="3">
    <source>
        <dbReference type="EMBL" id="JAV82838.1"/>
    </source>
</evidence>
<evidence type="ECO:0000256" key="1">
    <source>
        <dbReference type="SAM" id="Coils"/>
    </source>
</evidence>
<feature type="compositionally biased region" description="Basic and acidic residues" evidence="2">
    <location>
        <begin position="506"/>
        <end position="518"/>
    </location>
</feature>
<sequence>MSKSANMLRTRRRDNNVKPNRRLDRKSSRGMLYENEELRLKTININAEVERGQSDIKKLKRENDQLRREIWYLRDEYDKLDKLLREKGSLCSSSSSTGSSDSDSCSSYTEESEAVETSQNIENVNKTHLKKLHDDFDHLSVVQEENSGENSDKNSQTNNCTWTENLQPDQDVIKADQSYPIYATVNKADPTKSPIRHFFSPIVKPNDDYVNNQFLGPDLPYTEPDYSAEIYYETPDAAQYSRFSSTLDKTNPDVIVKTDNRNFNTLNSHSSFSNGGNLEELLNDIETISNDILTISNVQNHHFLPYQDSYVPAAPVDNYEFIGDEQIKPYKSELNVVLMPTPMKLIEIEKYKNIQKSCESLNQKSMENCHFKLTPEILTPSLLIPPHQFCGTPLQPYVPVPPNCPEPRRREETNPFFFGPMHQAPTTSAETPRLKERELYSSKANLLETSHSSEHVSSENEEKPPEPQTPLDEPPKHETAKPKSSTKAKASIHFKEKKDRPKIKSRLFDIKLSKDRQLQKTPSVESKLSIAEPKTPTSADSKTSTSETADGPERKHSKKVPKRQKRGKNRRRSVSRERSFSVCTDRSNILDHRIGFCTAYDDLTTSDRERTNSLSSCDTLKGRKMSVTHFPTGKIPWCGCWGNGCL</sequence>
<feature type="region of interest" description="Disordered" evidence="2">
    <location>
        <begin position="401"/>
        <end position="434"/>
    </location>
</feature>
<feature type="coiled-coil region" evidence="1">
    <location>
        <begin position="49"/>
        <end position="76"/>
    </location>
</feature>
<name>A0A1Y1MCW3_PHOPY</name>
<dbReference type="AlphaFoldDB" id="A0A1Y1MCW3"/>
<evidence type="ECO:0000256" key="2">
    <source>
        <dbReference type="SAM" id="MobiDB-lite"/>
    </source>
</evidence>
<proteinExistence type="predicted"/>
<feature type="compositionally biased region" description="Low complexity" evidence="2">
    <location>
        <begin position="89"/>
        <end position="109"/>
    </location>
</feature>
<dbReference type="EMBL" id="GEZM01036270">
    <property type="protein sequence ID" value="JAV82838.1"/>
    <property type="molecule type" value="Transcribed_RNA"/>
</dbReference>
<feature type="compositionally biased region" description="Basic and acidic residues" evidence="2">
    <location>
        <begin position="13"/>
        <end position="27"/>
    </location>
</feature>
<reference evidence="3" key="1">
    <citation type="journal article" date="2016" name="Sci. Rep.">
        <title>Molecular characterization of firefly nuptial gifts: a multi-omics approach sheds light on postcopulatory sexual selection.</title>
        <authorList>
            <person name="Al-Wathiqui N."/>
            <person name="Fallon T.R."/>
            <person name="South A."/>
            <person name="Weng J.K."/>
            <person name="Lewis S.M."/>
        </authorList>
    </citation>
    <scope>NUCLEOTIDE SEQUENCE</scope>
</reference>
<keyword evidence="1" id="KW-0175">Coiled coil</keyword>
<protein>
    <submittedName>
        <fullName evidence="3">Uncharacterized protein</fullName>
    </submittedName>
</protein>
<feature type="region of interest" description="Disordered" evidence="2">
    <location>
        <begin position="89"/>
        <end position="120"/>
    </location>
</feature>
<feature type="compositionally biased region" description="Basic and acidic residues" evidence="2">
    <location>
        <begin position="451"/>
        <end position="465"/>
    </location>
</feature>
<feature type="region of interest" description="Disordered" evidence="2">
    <location>
        <begin position="448"/>
        <end position="578"/>
    </location>
</feature>
<feature type="compositionally biased region" description="Polar residues" evidence="2">
    <location>
        <begin position="535"/>
        <end position="548"/>
    </location>
</feature>